<reference evidence="3 4" key="1">
    <citation type="submission" date="2016-04" db="EMBL/GenBank/DDBJ databases">
        <title>ATOL: Assembling a taxonomically balanced genome-scale reconstruction of the evolutionary history of the Enterobacteriaceae.</title>
        <authorList>
            <person name="Plunkett G.III."/>
            <person name="Neeno-Eckwall E.C."/>
            <person name="Glasner J.D."/>
            <person name="Perna N.T."/>
        </authorList>
    </citation>
    <scope>NUCLEOTIDE SEQUENCE [LARGE SCALE GENOMIC DNA]</scope>
    <source>
        <strain evidence="3 4">ATCC 51607</strain>
    </source>
</reference>
<keyword evidence="1" id="KW-1133">Transmembrane helix</keyword>
<keyword evidence="1" id="KW-0472">Membrane</keyword>
<keyword evidence="1" id="KW-0812">Transmembrane</keyword>
<organism evidence="3 4">
    <name type="scientific">Buttiauxella noackiae ATCC 51607</name>
    <dbReference type="NCBI Taxonomy" id="1354255"/>
    <lineage>
        <taxon>Bacteria</taxon>
        <taxon>Pseudomonadati</taxon>
        <taxon>Pseudomonadota</taxon>
        <taxon>Gammaproteobacteria</taxon>
        <taxon>Enterobacterales</taxon>
        <taxon>Enterobacteriaceae</taxon>
        <taxon>Buttiauxella</taxon>
    </lineage>
</organism>
<accession>A0A1B7HJG3</accession>
<feature type="transmembrane region" description="Helical" evidence="1">
    <location>
        <begin position="17"/>
        <end position="36"/>
    </location>
</feature>
<dbReference type="PATRIC" id="fig|1354255.3.peg.3277"/>
<comment type="caution">
    <text evidence="3">The sequence shown here is derived from an EMBL/GenBank/DDBJ whole genome shotgun (WGS) entry which is preliminary data.</text>
</comment>
<proteinExistence type="predicted"/>
<dbReference type="Pfam" id="PF25319">
    <property type="entry name" value="HofO"/>
    <property type="match status" value="1"/>
</dbReference>
<protein>
    <recommendedName>
        <fullName evidence="2">DNA utilization protein HofO C-terminal domain-containing protein</fullName>
    </recommendedName>
</protein>
<gene>
    <name evidence="3" type="ORF">M979_3182</name>
</gene>
<dbReference type="EMBL" id="LXEO01000049">
    <property type="protein sequence ID" value="OAT15735.1"/>
    <property type="molecule type" value="Genomic_DNA"/>
</dbReference>
<dbReference type="RefSeq" id="WP_157093257.1">
    <property type="nucleotide sequence ID" value="NZ_LXEO01000049.1"/>
</dbReference>
<dbReference type="Proteomes" id="UP000078286">
    <property type="component" value="Unassembled WGS sequence"/>
</dbReference>
<feature type="domain" description="DNA utilization protein HofO C-terminal" evidence="2">
    <location>
        <begin position="82"/>
        <end position="153"/>
    </location>
</feature>
<name>A0A1B7HJG3_9ENTR</name>
<dbReference type="InterPro" id="IPR057522">
    <property type="entry name" value="HofO_C"/>
</dbReference>
<evidence type="ECO:0000259" key="2">
    <source>
        <dbReference type="Pfam" id="PF25319"/>
    </source>
</evidence>
<sequence length="155" mass="17676">MPWLIECWLSGPGWRRVVMIVAVTGVVTVIAWISLIRPHHSHFSQLEADSKHPARRITELQRKVLQVSPSELHVHPSNLRAFSVTEFVGKSRGKLLKWQPENKEGTLEILVPWEELPGLFTRLAEYRVVAGHSFTITAQGELLKLMLTMEFSDES</sequence>
<evidence type="ECO:0000313" key="4">
    <source>
        <dbReference type="Proteomes" id="UP000078286"/>
    </source>
</evidence>
<evidence type="ECO:0000313" key="3">
    <source>
        <dbReference type="EMBL" id="OAT15735.1"/>
    </source>
</evidence>
<dbReference type="AlphaFoldDB" id="A0A1B7HJG3"/>
<keyword evidence="4" id="KW-1185">Reference proteome</keyword>
<evidence type="ECO:0000256" key="1">
    <source>
        <dbReference type="SAM" id="Phobius"/>
    </source>
</evidence>